<keyword evidence="5" id="KW-1185">Reference proteome</keyword>
<dbReference type="GO" id="GO:0000976">
    <property type="term" value="F:transcription cis-regulatory region binding"/>
    <property type="evidence" value="ECO:0007669"/>
    <property type="project" value="TreeGrafter"/>
</dbReference>
<dbReference type="InterPro" id="IPR036271">
    <property type="entry name" value="Tet_transcr_reg_TetR-rel_C_sf"/>
</dbReference>
<evidence type="ECO:0000256" key="2">
    <source>
        <dbReference type="ARBA" id="ARBA00023125"/>
    </source>
</evidence>
<dbReference type="RefSeq" id="WP_104094507.1">
    <property type="nucleotide sequence ID" value="NZ_JACHBP010000001.1"/>
</dbReference>
<dbReference type="InterPro" id="IPR001647">
    <property type="entry name" value="HTH_TetR"/>
</dbReference>
<dbReference type="Pfam" id="PF00440">
    <property type="entry name" value="TetR_N"/>
    <property type="match status" value="1"/>
</dbReference>
<dbReference type="PANTHER" id="PTHR30055:SF234">
    <property type="entry name" value="HTH-TYPE TRANSCRIPTIONAL REGULATOR BETI"/>
    <property type="match status" value="1"/>
</dbReference>
<dbReference type="SUPFAM" id="SSF46689">
    <property type="entry name" value="Homeodomain-like"/>
    <property type="match status" value="1"/>
</dbReference>
<keyword evidence="2" id="KW-0238">DNA-binding</keyword>
<evidence type="ECO:0000256" key="1">
    <source>
        <dbReference type="ARBA" id="ARBA00023015"/>
    </source>
</evidence>
<keyword evidence="1" id="KW-0805">Transcription regulation</keyword>
<dbReference type="InterPro" id="IPR009057">
    <property type="entry name" value="Homeodomain-like_sf"/>
</dbReference>
<dbReference type="PROSITE" id="PS50977">
    <property type="entry name" value="HTH_TETR_2"/>
    <property type="match status" value="1"/>
</dbReference>
<evidence type="ECO:0000313" key="5">
    <source>
        <dbReference type="Proteomes" id="UP000298488"/>
    </source>
</evidence>
<dbReference type="OrthoDB" id="3190535at2"/>
<evidence type="ECO:0000256" key="3">
    <source>
        <dbReference type="ARBA" id="ARBA00023163"/>
    </source>
</evidence>
<dbReference type="SUPFAM" id="SSF48498">
    <property type="entry name" value="Tetracyclin repressor-like, C-terminal domain"/>
    <property type="match status" value="1"/>
</dbReference>
<sequence length="197" mass="21547">MTDIAATIRQNHDQESILRGAAEVFIQHGYDATSMGVLAENLGITKSAIYHHVPSKEYLLQLALDRALDSLEAILVDPLASTGSAIDRLMYVLRSSVGVLTDQLPFVTLLLRLRGNTELERSALTRRRAFNQVIAELVDQARTDGDIRSDIDPRTTTRLLFGMIGSVVDWYRPGGPVSAEDVANDVVAVAFGGVRAR</sequence>
<comment type="caution">
    <text evidence="4">The sequence shown here is derived from an EMBL/GenBank/DDBJ whole genome shotgun (WGS) entry which is preliminary data.</text>
</comment>
<protein>
    <submittedName>
        <fullName evidence="4">TetR/AcrR family transcriptional regulator</fullName>
    </submittedName>
</protein>
<keyword evidence="3" id="KW-0804">Transcription</keyword>
<dbReference type="Pfam" id="PF17932">
    <property type="entry name" value="TetR_C_24"/>
    <property type="match status" value="1"/>
</dbReference>
<dbReference type="EMBL" id="SOFI01000001">
    <property type="protein sequence ID" value="TFB81384.1"/>
    <property type="molecule type" value="Genomic_DNA"/>
</dbReference>
<evidence type="ECO:0000313" key="4">
    <source>
        <dbReference type="EMBL" id="TFB81384.1"/>
    </source>
</evidence>
<organism evidence="4 5">
    <name type="scientific">Terrimesophilobacter mesophilus</name>
    <dbReference type="NCBI Taxonomy" id="433647"/>
    <lineage>
        <taxon>Bacteria</taxon>
        <taxon>Bacillati</taxon>
        <taxon>Actinomycetota</taxon>
        <taxon>Actinomycetes</taxon>
        <taxon>Micrococcales</taxon>
        <taxon>Microbacteriaceae</taxon>
        <taxon>Terrimesophilobacter</taxon>
    </lineage>
</organism>
<dbReference type="InterPro" id="IPR050109">
    <property type="entry name" value="HTH-type_TetR-like_transc_reg"/>
</dbReference>
<dbReference type="Gene3D" id="1.10.10.60">
    <property type="entry name" value="Homeodomain-like"/>
    <property type="match status" value="1"/>
</dbReference>
<dbReference type="AlphaFoldDB" id="A0A4R8VDF2"/>
<reference evidence="4 5" key="1">
    <citation type="submission" date="2019-03" db="EMBL/GenBank/DDBJ databases">
        <title>Genomics of glacier-inhabiting Cryobacterium strains.</title>
        <authorList>
            <person name="Liu Q."/>
            <person name="Xin Y.-H."/>
        </authorList>
    </citation>
    <scope>NUCLEOTIDE SEQUENCE [LARGE SCALE GENOMIC DNA]</scope>
    <source>
        <strain evidence="4 5">CGMCC 1.10440</strain>
    </source>
</reference>
<gene>
    <name evidence="4" type="ORF">E3N84_00130</name>
</gene>
<dbReference type="Proteomes" id="UP000298488">
    <property type="component" value="Unassembled WGS sequence"/>
</dbReference>
<dbReference type="PANTHER" id="PTHR30055">
    <property type="entry name" value="HTH-TYPE TRANSCRIPTIONAL REGULATOR RUTR"/>
    <property type="match status" value="1"/>
</dbReference>
<proteinExistence type="predicted"/>
<dbReference type="InterPro" id="IPR041490">
    <property type="entry name" value="KstR2_TetR_C"/>
</dbReference>
<accession>A0A4R8VDF2</accession>
<dbReference type="GO" id="GO:0003700">
    <property type="term" value="F:DNA-binding transcription factor activity"/>
    <property type="evidence" value="ECO:0007669"/>
    <property type="project" value="TreeGrafter"/>
</dbReference>
<dbReference type="Gene3D" id="1.10.357.10">
    <property type="entry name" value="Tetracycline Repressor, domain 2"/>
    <property type="match status" value="1"/>
</dbReference>
<dbReference type="PRINTS" id="PR00455">
    <property type="entry name" value="HTHTETR"/>
</dbReference>
<name>A0A4R8VDF2_9MICO</name>